<keyword evidence="2" id="KW-1185">Reference proteome</keyword>
<dbReference type="AlphaFoldDB" id="A0A418VHI8"/>
<comment type="caution">
    <text evidence="1">The sequence shown here is derived from an EMBL/GenBank/DDBJ whole genome shotgun (WGS) entry which is preliminary data.</text>
</comment>
<sequence>MPPPVAFTALLHLVELARSVQPEQVVSLEAPRSFARWQRPERQLVELLLEERVSLQQIAQVVWRTEKAIAEFSPQELPRDRLPVSPLRLSDTDLRLLAHWDGEAQRDPMGWQFGQVFPASLLTVTGPPTLRIVQVNGQDDPFEDELLSRTVWNDLAARVVGQGGQVALPFPLGGEDDQKLQVRATLKRILGRNAPLESVIVGQPRRGWTPLVLIDRPASWLLSDIEAVQASTVILVLPQFAGDSQSAPHRNLPLLSFLPVDLRRAGEQREVQQTWDSVRQRWSQRREIEEVVWSGLPNSAGRLARLDWDSIRWLPPQAGEVSGLSVQHAIRAAAWYAAVHGRRPRLEAGLQRHVERMLDGVVLEEEALRRQTERLSAGGNWQDAALLRCWMDALLLDNETAEVVFSTGRLKELAYIGR</sequence>
<proteinExistence type="predicted"/>
<evidence type="ECO:0000313" key="2">
    <source>
        <dbReference type="Proteomes" id="UP000286287"/>
    </source>
</evidence>
<gene>
    <name evidence="1" type="ORF">D3875_00700</name>
</gene>
<dbReference type="Proteomes" id="UP000286287">
    <property type="component" value="Unassembled WGS sequence"/>
</dbReference>
<protein>
    <submittedName>
        <fullName evidence="1">Uncharacterized protein</fullName>
    </submittedName>
</protein>
<accession>A0A418VHI8</accession>
<reference evidence="1 2" key="1">
    <citation type="submission" date="2018-09" db="EMBL/GenBank/DDBJ databases">
        <authorList>
            <person name="Zhu H."/>
        </authorList>
    </citation>
    <scope>NUCLEOTIDE SEQUENCE [LARGE SCALE GENOMIC DNA]</scope>
    <source>
        <strain evidence="1 2">K2S05-167</strain>
    </source>
</reference>
<dbReference type="EMBL" id="QYUJ01000004">
    <property type="protein sequence ID" value="RJF75601.1"/>
    <property type="molecule type" value="Genomic_DNA"/>
</dbReference>
<evidence type="ECO:0000313" key="1">
    <source>
        <dbReference type="EMBL" id="RJF75601.1"/>
    </source>
</evidence>
<name>A0A418VHI8_9DEIO</name>
<organism evidence="1 2">
    <name type="scientific">Deinococcus cavernae</name>
    <dbReference type="NCBI Taxonomy" id="2320857"/>
    <lineage>
        <taxon>Bacteria</taxon>
        <taxon>Thermotogati</taxon>
        <taxon>Deinococcota</taxon>
        <taxon>Deinococci</taxon>
        <taxon>Deinococcales</taxon>
        <taxon>Deinococcaceae</taxon>
        <taxon>Deinococcus</taxon>
    </lineage>
</organism>